<dbReference type="EMBL" id="LR796455">
    <property type="protein sequence ID" value="CAB4145779.1"/>
    <property type="molecule type" value="Genomic_DNA"/>
</dbReference>
<name>A0A6J5P2S1_9CAUD</name>
<reference evidence="2" key="1">
    <citation type="submission" date="2020-04" db="EMBL/GenBank/DDBJ databases">
        <authorList>
            <person name="Chiriac C."/>
            <person name="Salcher M."/>
            <person name="Ghai R."/>
            <person name="Kavagutti S V."/>
        </authorList>
    </citation>
    <scope>NUCLEOTIDE SEQUENCE</scope>
</reference>
<organism evidence="2">
    <name type="scientific">uncultured Caudovirales phage</name>
    <dbReference type="NCBI Taxonomy" id="2100421"/>
    <lineage>
        <taxon>Viruses</taxon>
        <taxon>Duplodnaviria</taxon>
        <taxon>Heunggongvirae</taxon>
        <taxon>Uroviricota</taxon>
        <taxon>Caudoviricetes</taxon>
        <taxon>Peduoviridae</taxon>
        <taxon>Maltschvirus</taxon>
        <taxon>Maltschvirus maltsch</taxon>
    </lineage>
</organism>
<gene>
    <name evidence="3" type="ORF">UFOVP1222_22</name>
    <name evidence="1" type="ORF">UFOVP477_39</name>
    <name evidence="2" type="ORF">UFOVP798_43</name>
</gene>
<evidence type="ECO:0000313" key="3">
    <source>
        <dbReference type="EMBL" id="CAB4191369.1"/>
    </source>
</evidence>
<sequence>MKNTKEISIEKLKARLTSISREKAFLVNEEKEIQATLREKLQRPFADELKTLGKESGEVTMLVDDVKVKMEIKKTVTWDSDQLYLIAKEMGPENAVKIMTIEASMPETNYNKIPVDSKWWGAITSARTVKYSEPKFTFPTKE</sequence>
<accession>A0A6J5P2S1</accession>
<dbReference type="EMBL" id="LR797167">
    <property type="protein sequence ID" value="CAB4191369.1"/>
    <property type="molecule type" value="Genomic_DNA"/>
</dbReference>
<evidence type="ECO:0000313" key="2">
    <source>
        <dbReference type="EMBL" id="CAB4163651.1"/>
    </source>
</evidence>
<protein>
    <submittedName>
        <fullName evidence="2">Uncharacterized protein</fullName>
    </submittedName>
</protein>
<proteinExistence type="predicted"/>
<evidence type="ECO:0000313" key="1">
    <source>
        <dbReference type="EMBL" id="CAB4145779.1"/>
    </source>
</evidence>
<dbReference type="EMBL" id="LR796752">
    <property type="protein sequence ID" value="CAB4163651.1"/>
    <property type="molecule type" value="Genomic_DNA"/>
</dbReference>